<dbReference type="Proteomes" id="UP000755667">
    <property type="component" value="Unassembled WGS sequence"/>
</dbReference>
<keyword evidence="5" id="KW-1185">Reference proteome</keyword>
<dbReference type="Pfam" id="PF07929">
    <property type="entry name" value="PRiA4_ORF3"/>
    <property type="match status" value="1"/>
</dbReference>
<dbReference type="AlphaFoldDB" id="A0A9Q2P3I9"/>
<organism evidence="2 4">
    <name type="scientific">Marivita cryptomonadis</name>
    <dbReference type="NCBI Taxonomy" id="505252"/>
    <lineage>
        <taxon>Bacteria</taxon>
        <taxon>Pseudomonadati</taxon>
        <taxon>Pseudomonadota</taxon>
        <taxon>Alphaproteobacteria</taxon>
        <taxon>Rhodobacterales</taxon>
        <taxon>Roseobacteraceae</taxon>
        <taxon>Marivita</taxon>
    </lineage>
</organism>
<evidence type="ECO:0000313" key="2">
    <source>
        <dbReference type="EMBL" id="MBM2414751.1"/>
    </source>
</evidence>
<dbReference type="SUPFAM" id="SSF159941">
    <property type="entry name" value="MM3350-like"/>
    <property type="match status" value="1"/>
</dbReference>
<dbReference type="InterPro" id="IPR024047">
    <property type="entry name" value="MM3350-like_sf"/>
</dbReference>
<dbReference type="PANTHER" id="PTHR41878:SF1">
    <property type="entry name" value="TNPR PROTEIN"/>
    <property type="match status" value="1"/>
</dbReference>
<accession>A0A9Q2P3I9</accession>
<evidence type="ECO:0000259" key="1">
    <source>
        <dbReference type="Pfam" id="PF07929"/>
    </source>
</evidence>
<protein>
    <submittedName>
        <fullName evidence="2">Plasmid pRiA4b ORF-3 family protein</fullName>
    </submittedName>
</protein>
<proteinExistence type="predicted"/>
<dbReference type="EMBL" id="JAFBXE010000018">
    <property type="protein sequence ID" value="MBM2414751.1"/>
    <property type="molecule type" value="Genomic_DNA"/>
</dbReference>
<dbReference type="EMBL" id="JAFBXF010000018">
    <property type="protein sequence ID" value="MBM2419422.1"/>
    <property type="molecule type" value="Genomic_DNA"/>
</dbReference>
<dbReference type="InterPro" id="IPR012912">
    <property type="entry name" value="Plasmid_pRiA4b_Orf3-like"/>
</dbReference>
<gene>
    <name evidence="2" type="ORF">JQX41_20735</name>
    <name evidence="3" type="ORF">JQX48_20755</name>
</gene>
<sequence>MGVFVPSETIIEGVALMAKKEPQVLRLRMTLEYVDPAPWREIEIRSDKTLPHLHDAIQAAFLWYDMHLWDFQIGDRKYQMKSEDFWMEPMFGPPVMEVITKKMDFLLNAKVPPVIYTYDFGDDWTHRVELVSKRPIVPNEPLPRFVGGQWATPPEDIGGPPMYEVFKEARQDENHPEHDWAKEAGYVDWAHDEIHADTISERFAKLQIQKRRERNFWME</sequence>
<comment type="caution">
    <text evidence="2">The sequence shown here is derived from an EMBL/GenBank/DDBJ whole genome shotgun (WGS) entry which is preliminary data.</text>
</comment>
<dbReference type="Gene3D" id="3.10.290.30">
    <property type="entry name" value="MM3350-like"/>
    <property type="match status" value="1"/>
</dbReference>
<evidence type="ECO:0000313" key="4">
    <source>
        <dbReference type="Proteomes" id="UP000755667"/>
    </source>
</evidence>
<dbReference type="Proteomes" id="UP000809440">
    <property type="component" value="Unassembled WGS sequence"/>
</dbReference>
<name>A0A9Q2P3I9_9RHOB</name>
<dbReference type="RefSeq" id="WP_171046021.1">
    <property type="nucleotide sequence ID" value="NZ_JAFBWU010000018.1"/>
</dbReference>
<feature type="domain" description="Plasmid pRiA4b Orf3-like" evidence="1">
    <location>
        <begin position="24"/>
        <end position="193"/>
    </location>
</feature>
<dbReference type="PANTHER" id="PTHR41878">
    <property type="entry name" value="LEXA REPRESSOR-RELATED"/>
    <property type="match status" value="1"/>
</dbReference>
<reference evidence="2 5" key="1">
    <citation type="submission" date="2021-01" db="EMBL/GenBank/DDBJ databases">
        <title>Diatom-associated Roseobacters Show Island Model of Population Structure.</title>
        <authorList>
            <person name="Qu L."/>
            <person name="Feng X."/>
            <person name="Chen Y."/>
            <person name="Li L."/>
            <person name="Wang X."/>
            <person name="Hu Z."/>
            <person name="Wang H."/>
            <person name="Luo H."/>
        </authorList>
    </citation>
    <scope>NUCLEOTIDE SEQUENCE</scope>
    <source>
        <strain evidence="3 5">CC28-63</strain>
        <strain evidence="2">CC28-69</strain>
    </source>
</reference>
<evidence type="ECO:0000313" key="3">
    <source>
        <dbReference type="EMBL" id="MBM2419422.1"/>
    </source>
</evidence>
<evidence type="ECO:0000313" key="5">
    <source>
        <dbReference type="Proteomes" id="UP000809440"/>
    </source>
</evidence>